<evidence type="ECO:0000256" key="1">
    <source>
        <dbReference type="SAM" id="MobiDB-lite"/>
    </source>
</evidence>
<accession>A0ABR2T6L8</accession>
<organism evidence="2 3">
    <name type="scientific">Hibiscus sabdariffa</name>
    <name type="common">roselle</name>
    <dbReference type="NCBI Taxonomy" id="183260"/>
    <lineage>
        <taxon>Eukaryota</taxon>
        <taxon>Viridiplantae</taxon>
        <taxon>Streptophyta</taxon>
        <taxon>Embryophyta</taxon>
        <taxon>Tracheophyta</taxon>
        <taxon>Spermatophyta</taxon>
        <taxon>Magnoliopsida</taxon>
        <taxon>eudicotyledons</taxon>
        <taxon>Gunneridae</taxon>
        <taxon>Pentapetalae</taxon>
        <taxon>rosids</taxon>
        <taxon>malvids</taxon>
        <taxon>Malvales</taxon>
        <taxon>Malvaceae</taxon>
        <taxon>Malvoideae</taxon>
        <taxon>Hibiscus</taxon>
    </lineage>
</organism>
<protein>
    <submittedName>
        <fullName evidence="2">Uncharacterized protein</fullName>
    </submittedName>
</protein>
<proteinExistence type="predicted"/>
<sequence length="112" mass="12030">MENPKNAMGPIVDPQLDPSGRPPDPVVQVELPTILERPGSPTALEDQREPKKNRSSGIKQGEVSLVEENMAMEADLEDGSDEIRVHVPKSGDSAPQQVGLNSGKVSYANMVT</sequence>
<comment type="caution">
    <text evidence="2">The sequence shown here is derived from an EMBL/GenBank/DDBJ whole genome shotgun (WGS) entry which is preliminary data.</text>
</comment>
<name>A0ABR2T6L8_9ROSI</name>
<dbReference type="Proteomes" id="UP001396334">
    <property type="component" value="Unassembled WGS sequence"/>
</dbReference>
<reference evidence="2 3" key="1">
    <citation type="journal article" date="2024" name="G3 (Bethesda)">
        <title>Genome assembly of Hibiscus sabdariffa L. provides insights into metabolisms of medicinal natural products.</title>
        <authorList>
            <person name="Kim T."/>
        </authorList>
    </citation>
    <scope>NUCLEOTIDE SEQUENCE [LARGE SCALE GENOMIC DNA]</scope>
    <source>
        <strain evidence="2">TK-2024</strain>
        <tissue evidence="2">Old leaves</tissue>
    </source>
</reference>
<dbReference type="EMBL" id="JBBPBN010000008">
    <property type="protein sequence ID" value="KAK9032929.1"/>
    <property type="molecule type" value="Genomic_DNA"/>
</dbReference>
<feature type="region of interest" description="Disordered" evidence="1">
    <location>
        <begin position="1"/>
        <end position="63"/>
    </location>
</feature>
<feature type="compositionally biased region" description="Polar residues" evidence="1">
    <location>
        <begin position="93"/>
        <end position="112"/>
    </location>
</feature>
<gene>
    <name evidence="2" type="ORF">V6N11_017971</name>
</gene>
<evidence type="ECO:0000313" key="2">
    <source>
        <dbReference type="EMBL" id="KAK9032929.1"/>
    </source>
</evidence>
<keyword evidence="3" id="KW-1185">Reference proteome</keyword>
<feature type="region of interest" description="Disordered" evidence="1">
    <location>
        <begin position="87"/>
        <end position="112"/>
    </location>
</feature>
<evidence type="ECO:0000313" key="3">
    <source>
        <dbReference type="Proteomes" id="UP001396334"/>
    </source>
</evidence>